<organism evidence="6 7">
    <name type="scientific">Winogradskya consettensis</name>
    <dbReference type="NCBI Taxonomy" id="113560"/>
    <lineage>
        <taxon>Bacteria</taxon>
        <taxon>Bacillati</taxon>
        <taxon>Actinomycetota</taxon>
        <taxon>Actinomycetes</taxon>
        <taxon>Micromonosporales</taxon>
        <taxon>Micromonosporaceae</taxon>
        <taxon>Winogradskya</taxon>
    </lineage>
</organism>
<dbReference type="SMART" id="SM00267">
    <property type="entry name" value="GGDEF"/>
    <property type="match status" value="1"/>
</dbReference>
<keyword evidence="7" id="KW-1185">Reference proteome</keyword>
<dbReference type="Pfam" id="PF08448">
    <property type="entry name" value="PAS_4"/>
    <property type="match status" value="1"/>
</dbReference>
<dbReference type="InterPro" id="IPR029787">
    <property type="entry name" value="Nucleotide_cyclase"/>
</dbReference>
<feature type="compositionally biased region" description="Polar residues" evidence="1">
    <location>
        <begin position="945"/>
        <end position="964"/>
    </location>
</feature>
<evidence type="ECO:0008006" key="8">
    <source>
        <dbReference type="Google" id="ProtNLM"/>
    </source>
</evidence>
<proteinExistence type="predicted"/>
<feature type="compositionally biased region" description="Pro residues" evidence="1">
    <location>
        <begin position="793"/>
        <end position="806"/>
    </location>
</feature>
<dbReference type="PANTHER" id="PTHR44757:SF2">
    <property type="entry name" value="BIOFILM ARCHITECTURE MAINTENANCE PROTEIN MBAA"/>
    <property type="match status" value="1"/>
</dbReference>
<feature type="compositionally biased region" description="Basic and acidic residues" evidence="1">
    <location>
        <begin position="823"/>
        <end position="833"/>
    </location>
</feature>
<evidence type="ECO:0000256" key="1">
    <source>
        <dbReference type="SAM" id="MobiDB-lite"/>
    </source>
</evidence>
<evidence type="ECO:0000256" key="2">
    <source>
        <dbReference type="SAM" id="Phobius"/>
    </source>
</evidence>
<evidence type="ECO:0000259" key="4">
    <source>
        <dbReference type="PROSITE" id="PS50113"/>
    </source>
</evidence>
<dbReference type="PROSITE" id="PS50112">
    <property type="entry name" value="PAS"/>
    <property type="match status" value="1"/>
</dbReference>
<feature type="transmembrane region" description="Helical" evidence="2">
    <location>
        <begin position="285"/>
        <end position="303"/>
    </location>
</feature>
<feature type="compositionally biased region" description="Gly residues" evidence="1">
    <location>
        <begin position="987"/>
        <end position="1006"/>
    </location>
</feature>
<dbReference type="InterPro" id="IPR052155">
    <property type="entry name" value="Biofilm_reg_signaling"/>
</dbReference>
<dbReference type="AlphaFoldDB" id="A0A919VZL0"/>
<dbReference type="SMART" id="SM00091">
    <property type="entry name" value="PAS"/>
    <property type="match status" value="1"/>
</dbReference>
<dbReference type="InterPro" id="IPR000160">
    <property type="entry name" value="GGDEF_dom"/>
</dbReference>
<dbReference type="PROSITE" id="PS50887">
    <property type="entry name" value="GGDEF"/>
    <property type="match status" value="1"/>
</dbReference>
<dbReference type="PANTHER" id="PTHR44757">
    <property type="entry name" value="DIGUANYLATE CYCLASE DGCP"/>
    <property type="match status" value="1"/>
</dbReference>
<reference evidence="6" key="1">
    <citation type="submission" date="2021-03" db="EMBL/GenBank/DDBJ databases">
        <title>Whole genome shotgun sequence of Actinoplanes consettensis NBRC 14913.</title>
        <authorList>
            <person name="Komaki H."/>
            <person name="Tamura T."/>
        </authorList>
    </citation>
    <scope>NUCLEOTIDE SEQUENCE</scope>
    <source>
        <strain evidence="6">NBRC 14913</strain>
    </source>
</reference>
<feature type="region of interest" description="Disordered" evidence="1">
    <location>
        <begin position="738"/>
        <end position="1063"/>
    </location>
</feature>
<dbReference type="InterPro" id="IPR000014">
    <property type="entry name" value="PAS"/>
</dbReference>
<dbReference type="Gene3D" id="3.30.450.20">
    <property type="entry name" value="PAS domain"/>
    <property type="match status" value="1"/>
</dbReference>
<dbReference type="InterPro" id="IPR035965">
    <property type="entry name" value="PAS-like_dom_sf"/>
</dbReference>
<name>A0A919VZL0_9ACTN</name>
<keyword evidence="2" id="KW-1133">Transmembrane helix</keyword>
<dbReference type="RefSeq" id="WP_213001568.1">
    <property type="nucleotide sequence ID" value="NZ_BAAATW010000001.1"/>
</dbReference>
<dbReference type="CDD" id="cd01949">
    <property type="entry name" value="GGDEF"/>
    <property type="match status" value="1"/>
</dbReference>
<dbReference type="InterPro" id="IPR043128">
    <property type="entry name" value="Rev_trsase/Diguanyl_cyclase"/>
</dbReference>
<dbReference type="NCBIfam" id="TIGR00229">
    <property type="entry name" value="sensory_box"/>
    <property type="match status" value="1"/>
</dbReference>
<dbReference type="Pfam" id="PF00990">
    <property type="entry name" value="GGDEF"/>
    <property type="match status" value="1"/>
</dbReference>
<evidence type="ECO:0000259" key="5">
    <source>
        <dbReference type="PROSITE" id="PS50887"/>
    </source>
</evidence>
<protein>
    <recommendedName>
        <fullName evidence="8">Diguanylate cyclase</fullName>
    </recommendedName>
</protein>
<dbReference type="InterPro" id="IPR013656">
    <property type="entry name" value="PAS_4"/>
</dbReference>
<dbReference type="InterPro" id="IPR000700">
    <property type="entry name" value="PAS-assoc_C"/>
</dbReference>
<feature type="domain" description="PAS" evidence="3">
    <location>
        <begin position="312"/>
        <end position="382"/>
    </location>
</feature>
<dbReference type="Proteomes" id="UP000680865">
    <property type="component" value="Unassembled WGS sequence"/>
</dbReference>
<feature type="compositionally biased region" description="Polar residues" evidence="1">
    <location>
        <begin position="766"/>
        <end position="775"/>
    </location>
</feature>
<feature type="compositionally biased region" description="Polar residues" evidence="1">
    <location>
        <begin position="852"/>
        <end position="873"/>
    </location>
</feature>
<dbReference type="PROSITE" id="PS50113">
    <property type="entry name" value="PAC"/>
    <property type="match status" value="1"/>
</dbReference>
<feature type="transmembrane region" description="Helical" evidence="2">
    <location>
        <begin position="6"/>
        <end position="26"/>
    </location>
</feature>
<evidence type="ECO:0000313" key="7">
    <source>
        <dbReference type="Proteomes" id="UP000680865"/>
    </source>
</evidence>
<dbReference type="CDD" id="cd00130">
    <property type="entry name" value="PAS"/>
    <property type="match status" value="1"/>
</dbReference>
<feature type="region of interest" description="Disordered" evidence="1">
    <location>
        <begin position="586"/>
        <end position="611"/>
    </location>
</feature>
<dbReference type="SUPFAM" id="SSF55073">
    <property type="entry name" value="Nucleotide cyclase"/>
    <property type="match status" value="1"/>
</dbReference>
<feature type="domain" description="GGDEF" evidence="5">
    <location>
        <begin position="464"/>
        <end position="599"/>
    </location>
</feature>
<feature type="domain" description="PAC" evidence="4">
    <location>
        <begin position="386"/>
        <end position="437"/>
    </location>
</feature>
<feature type="compositionally biased region" description="Polar residues" evidence="1">
    <location>
        <begin position="1020"/>
        <end position="1035"/>
    </location>
</feature>
<keyword evidence="2" id="KW-0812">Transmembrane</keyword>
<dbReference type="EMBL" id="BOQP01000043">
    <property type="protein sequence ID" value="GIM80515.1"/>
    <property type="molecule type" value="Genomic_DNA"/>
</dbReference>
<comment type="caution">
    <text evidence="6">The sequence shown here is derived from an EMBL/GenBank/DDBJ whole genome shotgun (WGS) entry which is preliminary data.</text>
</comment>
<evidence type="ECO:0000313" key="6">
    <source>
        <dbReference type="EMBL" id="GIM80515.1"/>
    </source>
</evidence>
<evidence type="ECO:0000259" key="3">
    <source>
        <dbReference type="PROSITE" id="PS50112"/>
    </source>
</evidence>
<dbReference type="Gene3D" id="3.30.70.270">
    <property type="match status" value="1"/>
</dbReference>
<gene>
    <name evidence="6" type="ORF">Aco04nite_71120</name>
</gene>
<dbReference type="SUPFAM" id="SSF55785">
    <property type="entry name" value="PYP-like sensor domain (PAS domain)"/>
    <property type="match status" value="1"/>
</dbReference>
<accession>A0A919VZL0</accession>
<sequence>MRLRNWIAVVVSVLLLVAVGIVGVLVNRSALRAADTVHRADTQALAVNNATLAGQMQLLSAKDLAAFADSYPFNLGAGVSSDRDALKEYVRKSSLFSYGAAITTLTGAVLNATTSNALPVASDPGYAAMRKLLLAGQAGFSPVMLVPSSDNKPIAVQAVAVPIKVSGAATAVLIGFSELARTTLQAYTAKLKSSAHVTLILDSAGVVGYSSEAGTIGTAVDASIIAAIKANPDGPSFTEYSSGGADRIASVVTGDVLPGGWAYVRTQTLASFDGAVHSRSQTINITLLAMLLIGAVGISILGYRTQIQRRRADEKFQALFQHAPDMVAVLDAEGRVEYSSPSAASVLHFAAGSKQGSSVFDLVHPDDRQNMMGAFASLMQQRDGVLRLQTRILNAEGAATWFEFTASNQMHNPALNGIVINARDVSENRAFQERLTYEAQHDALTGLPNRRRLQDALDSSLRSDSVAVLFVDLDGFKPVNDAYGHEAGDELLRQVADRLSACVREEDVLARVGGDEFVVLMPGIVAGPDAEAMSSRVRAEVEHPFLVLGHEVRITASVGVHLADPSDDPDQALRAADHAMYTVKRHTSGGRSGVVPMTPATPPSEPQTGPRQAALTEPAWSTMPEPYPTMLVDPLGYSVSGTPRATGIGSVEPQLPTEVDPFAATAPQPNLSLMTEPFMTESRMPDVMETYEPVTPDLGLYQETQPDPKSKSRWFAVSSTAQGRASVPVVDAPWEAKVGSELSTDSQWSAPPASEGSPWETLPGAGSSSESQWNAVSGPVATPDAPRWAVAPPTNPQRFVPPPPDPGRSNAPRVEQWAGGSTDEPRRANETRFDPQQAGHFDVGYQLPGAPSTGQQWSGSANAGQQWSGSANAGQRWGGDSNAWQQRPTGANGGQQLAGGANAAQQWPGGANAGQGWVSGSGAGQERARASSTDQSWTGGYPPEQQWTATPGSGQSGVVTSRGGQQWPGGANAGQQWAGEPNAGQQWAGGSGGARRGAVASGGGQQGVVAPDGGQGRVVTPSNEQQRVNALQAGQQWGGGTPHAEHRWAEYSEAEQSGRHRAR</sequence>
<keyword evidence="2" id="KW-0472">Membrane</keyword>
<feature type="compositionally biased region" description="Gly residues" evidence="1">
    <location>
        <begin position="911"/>
        <end position="923"/>
    </location>
</feature>
<dbReference type="NCBIfam" id="TIGR00254">
    <property type="entry name" value="GGDEF"/>
    <property type="match status" value="1"/>
</dbReference>